<organism evidence="1 2">
    <name type="scientific">Pseudomonas fluorescens</name>
    <dbReference type="NCBI Taxonomy" id="294"/>
    <lineage>
        <taxon>Bacteria</taxon>
        <taxon>Pseudomonadati</taxon>
        <taxon>Pseudomonadota</taxon>
        <taxon>Gammaproteobacteria</taxon>
        <taxon>Pseudomonadales</taxon>
        <taxon>Pseudomonadaceae</taxon>
        <taxon>Pseudomonas</taxon>
    </lineage>
</organism>
<reference evidence="2" key="1">
    <citation type="submission" date="2015-09" db="EMBL/GenBank/DDBJ databases">
        <title>Whole genome sequence of Pseudomonas fluorescens FW300-N2C3.</title>
        <authorList>
            <person name="Ray J."/>
            <person name="Melnyk R."/>
            <person name="Deutschbauer A."/>
        </authorList>
    </citation>
    <scope>NUCLEOTIDE SEQUENCE [LARGE SCALE GENOMIC DNA]</scope>
    <source>
        <strain evidence="2">FW300-N2C3</strain>
    </source>
</reference>
<accession>A0A0N9WCL1</accession>
<dbReference type="Proteomes" id="UP000059425">
    <property type="component" value="Chromosome"/>
</dbReference>
<sequence>MSLNTYLPGRLRNTPLPRSHGLMPLFEAVVNSIHSIAETSSDPEYGRITIEIVRVPQSTLALDVSKAKRGAPSQEPIMGFKITDNGAGFHDKNMASFETLDSEYKAQQGCRGVGRLLWLKAFEAVNISSDYKDESGAIKHRSFAFTAAQGVSSLPSTMKPADFALQTCVHLSGFNKPYRENSAKTARKIATSLFEHCLWYFVRDSGAPKIHIKDGEEEIDLDEVLDQYLFTSSKKEQIEIKGQTFELTHLKLKASSAKQPFIAWCAASRVVEEETLSGKVPGLHGKIRDDDGDFIYACYVTSPFLDQNVRPERIGFDIEELSDDLFSETEVSLSDIRRAVIASSSGYLEGYLQEIRKTGRERVEKFVSVRAPRYRPILRRIDEEKLSVDPDISDKDLDLLLHKQLSEIENALLSEGHDVMSFGSGETTAQYQERLVSYLEKADDIKKSDLANYVFHRKVTLDILAKALERGEDGKYAKEELIHELIMPMRKTSDDVFLDSCNLWLVDERLAFHDFLASDKSLRSFPITHSTDTKEPDICVLNVFDEPLLVSDNKRMPPAALTIVEIKRPMRNDAGEGEEKDPIEQALGYLQRIRDGNAQTAAGRPIPKGNEIPGFCYVICDLTPSMERRCKMHDLTRAADGLGYFGYKSSFHAYVEVMSFDGVIKSATERNKAFFEKLGLPTN</sequence>
<protein>
    <recommendedName>
        <fullName evidence="3">ATP-binding protein</fullName>
    </recommendedName>
</protein>
<reference evidence="1 2" key="2">
    <citation type="journal article" date="2018" name="Nature">
        <title>Mutant phenotypes for thousands of bacterial genes of unknown function.</title>
        <authorList>
            <person name="Price M.N."/>
            <person name="Wetmore K.M."/>
            <person name="Waters R.J."/>
            <person name="Callaghan M."/>
            <person name="Ray J."/>
            <person name="Liu H."/>
            <person name="Kuehl J.V."/>
            <person name="Melnyk R.A."/>
            <person name="Lamson J.S."/>
            <person name="Suh Y."/>
            <person name="Carlson H.K."/>
            <person name="Esquivel Z."/>
            <person name="Sadeeshkumar H."/>
            <person name="Chakraborty R."/>
            <person name="Zane G.M."/>
            <person name="Rubin B.E."/>
            <person name="Wall J.D."/>
            <person name="Visel A."/>
            <person name="Bristow J."/>
            <person name="Blow M.J."/>
            <person name="Arkin A.P."/>
            <person name="Deutschbauer A.M."/>
        </authorList>
    </citation>
    <scope>NUCLEOTIDE SEQUENCE [LARGE SCALE GENOMIC DNA]</scope>
    <source>
        <strain evidence="1 2">FW300-N2C3</strain>
    </source>
</reference>
<dbReference type="OrthoDB" id="2041081at2"/>
<evidence type="ECO:0000313" key="2">
    <source>
        <dbReference type="Proteomes" id="UP000059425"/>
    </source>
</evidence>
<name>A0A0N9WCL1_PSEFL</name>
<dbReference type="AlphaFoldDB" id="A0A0N9WCL1"/>
<evidence type="ECO:0008006" key="3">
    <source>
        <dbReference type="Google" id="ProtNLM"/>
    </source>
</evidence>
<dbReference type="EMBL" id="CP012831">
    <property type="protein sequence ID" value="ALI05381.1"/>
    <property type="molecule type" value="Genomic_DNA"/>
</dbReference>
<proteinExistence type="predicted"/>
<evidence type="ECO:0000313" key="1">
    <source>
        <dbReference type="EMBL" id="ALI05381.1"/>
    </source>
</evidence>
<gene>
    <name evidence="1" type="ORF">AO356_00830</name>
</gene>